<dbReference type="EMBL" id="LAZL01000048">
    <property type="protein sequence ID" value="KMT63681.1"/>
    <property type="molecule type" value="Genomic_DNA"/>
</dbReference>
<name>A0A0J8JH12_9ALTE</name>
<dbReference type="SUPFAM" id="SSF53850">
    <property type="entry name" value="Periplasmic binding protein-like II"/>
    <property type="match status" value="1"/>
</dbReference>
<sequence>MVSLKLFFIAFLFVGSSYANDLRIIMVNEPPANYINKQGIVDGFATDIVQAIQLEIGDNTKIEVMPEARALFTAEREPNILIYSFSRTRERENKFHWIQKVQIKNWSVFSLTENKLKITSLNDLKQLKSIAVVRGDIRTNWLKKQDFENLSLFTTAVQSLNSLYKKRVEAVVYEQQGINYLMETYNLNHLEIEKVYDINQSDVYIMMSKNGTNKDIVNKWKNAANNIYLNGIVEKISRRWSILLKSNSEDNYQVEINDGILML</sequence>
<evidence type="ECO:0000313" key="2">
    <source>
        <dbReference type="EMBL" id="KMT63681.1"/>
    </source>
</evidence>
<keyword evidence="3" id="KW-1185">Reference proteome</keyword>
<dbReference type="STRING" id="1513271.XM47_18440"/>
<dbReference type="Proteomes" id="UP000037600">
    <property type="component" value="Unassembled WGS sequence"/>
</dbReference>
<accession>A0A0J8JH12</accession>
<dbReference type="PANTHER" id="PTHR38834:SF3">
    <property type="entry name" value="SOLUTE-BINDING PROTEIN FAMILY 3_N-TERMINAL DOMAIN-CONTAINING PROTEIN"/>
    <property type="match status" value="1"/>
</dbReference>
<feature type="domain" description="Solute-binding protein family 3/N-terminal" evidence="1">
    <location>
        <begin position="24"/>
        <end position="240"/>
    </location>
</feature>
<dbReference type="AlphaFoldDB" id="A0A0J8JH12"/>
<evidence type="ECO:0000313" key="3">
    <source>
        <dbReference type="Proteomes" id="UP000037600"/>
    </source>
</evidence>
<dbReference type="OrthoDB" id="8587856at2"/>
<dbReference type="Gene3D" id="3.40.190.10">
    <property type="entry name" value="Periplasmic binding protein-like II"/>
    <property type="match status" value="2"/>
</dbReference>
<dbReference type="PANTHER" id="PTHR38834">
    <property type="entry name" value="PERIPLASMIC SUBSTRATE BINDING PROTEIN FAMILY 3"/>
    <property type="match status" value="1"/>
</dbReference>
<dbReference type="Pfam" id="PF00497">
    <property type="entry name" value="SBP_bac_3"/>
    <property type="match status" value="1"/>
</dbReference>
<protein>
    <recommendedName>
        <fullName evidence="1">Solute-binding protein family 3/N-terminal domain-containing protein</fullName>
    </recommendedName>
</protein>
<proteinExistence type="predicted"/>
<comment type="caution">
    <text evidence="2">The sequence shown here is derived from an EMBL/GenBank/DDBJ whole genome shotgun (WGS) entry which is preliminary data.</text>
</comment>
<gene>
    <name evidence="2" type="ORF">XM47_18440</name>
</gene>
<organism evidence="2 3">
    <name type="scientific">Catenovulum maritimum</name>
    <dbReference type="NCBI Taxonomy" id="1513271"/>
    <lineage>
        <taxon>Bacteria</taxon>
        <taxon>Pseudomonadati</taxon>
        <taxon>Pseudomonadota</taxon>
        <taxon>Gammaproteobacteria</taxon>
        <taxon>Alteromonadales</taxon>
        <taxon>Alteromonadaceae</taxon>
        <taxon>Catenovulum</taxon>
    </lineage>
</organism>
<dbReference type="InterPro" id="IPR001638">
    <property type="entry name" value="Solute-binding_3/MltF_N"/>
</dbReference>
<evidence type="ECO:0000259" key="1">
    <source>
        <dbReference type="Pfam" id="PF00497"/>
    </source>
</evidence>
<reference evidence="2 3" key="1">
    <citation type="submission" date="2015-04" db="EMBL/GenBank/DDBJ databases">
        <title>Draft Genome Sequence of the Novel Agar-Digesting Marine Bacterium Q1.</title>
        <authorList>
            <person name="Li Y."/>
            <person name="Li D."/>
            <person name="Chen G."/>
            <person name="Du Z."/>
        </authorList>
    </citation>
    <scope>NUCLEOTIDE SEQUENCE [LARGE SCALE GENOMIC DNA]</scope>
    <source>
        <strain evidence="2 3">Q1</strain>
    </source>
</reference>